<dbReference type="Proteomes" id="UP000028483">
    <property type="component" value="Unassembled WGS sequence"/>
</dbReference>
<accession>A0A077NQP4</accession>
<dbReference type="Gene3D" id="1.20.120.330">
    <property type="entry name" value="Nucleotidyltransferases domain 2"/>
    <property type="match status" value="1"/>
</dbReference>
<dbReference type="EMBL" id="CBSX010000036">
    <property type="protein sequence ID" value="CDH04432.1"/>
    <property type="molecule type" value="Genomic_DNA"/>
</dbReference>
<organism evidence="1 2">
    <name type="scientific">Xenorhabdus bovienii str. oregonense</name>
    <dbReference type="NCBI Taxonomy" id="1398202"/>
    <lineage>
        <taxon>Bacteria</taxon>
        <taxon>Pseudomonadati</taxon>
        <taxon>Pseudomonadota</taxon>
        <taxon>Gammaproteobacteria</taxon>
        <taxon>Enterobacterales</taxon>
        <taxon>Morganellaceae</taxon>
        <taxon>Xenorhabdus</taxon>
    </lineage>
</organism>
<sequence length="143" mass="16363">MSIAQDEFLLSAENILKNSTGEVCIRNSISRAYYNIYHSVTSVVKRVPEVDKNGNRLNLGVHARLIRYLEGDAYIDLSLDKKLLHKLAYSMKWTKSEREDADYHLARNIQKLKATQIIKEAERVNAWVAVLQNEQKGNKKTGS</sequence>
<dbReference type="HOGENOM" id="CLU_150733_1_0_6"/>
<protein>
    <submittedName>
        <fullName evidence="1">Putative bacteriophage protein</fullName>
    </submittedName>
</protein>
<name>A0A077NQP4_XENBV</name>
<proteinExistence type="predicted"/>
<evidence type="ECO:0000313" key="2">
    <source>
        <dbReference type="Proteomes" id="UP000028483"/>
    </source>
</evidence>
<dbReference type="AlphaFoldDB" id="A0A077NQP4"/>
<comment type="caution">
    <text evidence="1">The sequence shown here is derived from an EMBL/GenBank/DDBJ whole genome shotgun (WGS) entry which is preliminary data.</text>
</comment>
<dbReference type="RefSeq" id="WP_038254578.1">
    <property type="nucleotide sequence ID" value="NZ_CAWLUU010000115.1"/>
</dbReference>
<gene>
    <name evidence="1" type="ORF">XBO1_1300006</name>
</gene>
<reference evidence="1" key="1">
    <citation type="submission" date="2013-07" db="EMBL/GenBank/DDBJ databases">
        <title>Sub-species coevolution in mutualistic symbiosis.</title>
        <authorList>
            <person name="Murfin K."/>
            <person name="Klassen J."/>
            <person name="Lee M."/>
            <person name="Forst S."/>
            <person name="Stock P."/>
            <person name="Goodrich-Blair H."/>
        </authorList>
    </citation>
    <scope>NUCLEOTIDE SEQUENCE [LARGE SCALE GENOMIC DNA]</scope>
    <source>
        <strain evidence="1">Oregonense</strain>
    </source>
</reference>
<evidence type="ECO:0000313" key="1">
    <source>
        <dbReference type="EMBL" id="CDH04432.1"/>
    </source>
</evidence>